<feature type="non-terminal residue" evidence="2">
    <location>
        <position position="1"/>
    </location>
</feature>
<comment type="caution">
    <text evidence="2">The sequence shown here is derived from an EMBL/GenBank/DDBJ whole genome shotgun (WGS) entry which is preliminary data.</text>
</comment>
<organism evidence="2 3">
    <name type="scientific">Ensete ventricosum</name>
    <name type="common">Abyssinian banana</name>
    <name type="synonym">Musa ensete</name>
    <dbReference type="NCBI Taxonomy" id="4639"/>
    <lineage>
        <taxon>Eukaryota</taxon>
        <taxon>Viridiplantae</taxon>
        <taxon>Streptophyta</taxon>
        <taxon>Embryophyta</taxon>
        <taxon>Tracheophyta</taxon>
        <taxon>Spermatophyta</taxon>
        <taxon>Magnoliopsida</taxon>
        <taxon>Liliopsida</taxon>
        <taxon>Zingiberales</taxon>
        <taxon>Musaceae</taxon>
        <taxon>Ensete</taxon>
    </lineage>
</organism>
<name>A0A426ZHY1_ENSVE</name>
<feature type="region of interest" description="Disordered" evidence="1">
    <location>
        <begin position="37"/>
        <end position="58"/>
    </location>
</feature>
<accession>A0A426ZHY1</accession>
<dbReference type="AlphaFoldDB" id="A0A426ZHY1"/>
<dbReference type="Proteomes" id="UP000287651">
    <property type="component" value="Unassembled WGS sequence"/>
</dbReference>
<dbReference type="EMBL" id="AMZH03006547">
    <property type="protein sequence ID" value="RRT63575.1"/>
    <property type="molecule type" value="Genomic_DNA"/>
</dbReference>
<evidence type="ECO:0000313" key="3">
    <source>
        <dbReference type="Proteomes" id="UP000287651"/>
    </source>
</evidence>
<evidence type="ECO:0000313" key="2">
    <source>
        <dbReference type="EMBL" id="RRT63575.1"/>
    </source>
</evidence>
<reference evidence="2 3" key="1">
    <citation type="journal article" date="2014" name="Agronomy (Basel)">
        <title>A Draft Genome Sequence for Ensete ventricosum, the Drought-Tolerant Tree Against Hunger.</title>
        <authorList>
            <person name="Harrison J."/>
            <person name="Moore K.A."/>
            <person name="Paszkiewicz K."/>
            <person name="Jones T."/>
            <person name="Grant M."/>
            <person name="Ambacheew D."/>
            <person name="Muzemil S."/>
            <person name="Studholme D.J."/>
        </authorList>
    </citation>
    <scope>NUCLEOTIDE SEQUENCE [LARGE SCALE GENOMIC DNA]</scope>
</reference>
<evidence type="ECO:0000256" key="1">
    <source>
        <dbReference type="SAM" id="MobiDB-lite"/>
    </source>
</evidence>
<protein>
    <submittedName>
        <fullName evidence="2">Uncharacterized protein</fullName>
    </submittedName>
</protein>
<gene>
    <name evidence="2" type="ORF">B296_00042592</name>
</gene>
<proteinExistence type="predicted"/>
<sequence>PAARLVPWTRVIIIAGRTNFDAIALRWHRAREKAELKLPGPTRDVGRPDHRSELDWSG</sequence>
<feature type="compositionally biased region" description="Basic and acidic residues" evidence="1">
    <location>
        <begin position="44"/>
        <end position="58"/>
    </location>
</feature>